<feature type="non-terminal residue" evidence="3">
    <location>
        <position position="1"/>
    </location>
</feature>
<evidence type="ECO:0000256" key="1">
    <source>
        <dbReference type="ARBA" id="ARBA00022786"/>
    </source>
</evidence>
<dbReference type="GO" id="GO:0061630">
    <property type="term" value="F:ubiquitin protein ligase activity"/>
    <property type="evidence" value="ECO:0007669"/>
    <property type="project" value="InterPro"/>
</dbReference>
<dbReference type="Pfam" id="PF25598">
    <property type="entry name" value="ARM_PUB"/>
    <property type="match status" value="1"/>
</dbReference>
<dbReference type="InterPro" id="IPR016024">
    <property type="entry name" value="ARM-type_fold"/>
</dbReference>
<accession>A0AA38CRF9</accession>
<dbReference type="SUPFAM" id="SSF48371">
    <property type="entry name" value="ARM repeat"/>
    <property type="match status" value="1"/>
</dbReference>
<evidence type="ECO:0000313" key="3">
    <source>
        <dbReference type="EMBL" id="KAH9303433.1"/>
    </source>
</evidence>
<dbReference type="PANTHER" id="PTHR22849">
    <property type="entry name" value="WDSAM1 PROTEIN"/>
    <property type="match status" value="1"/>
</dbReference>
<keyword evidence="4" id="KW-1185">Reference proteome</keyword>
<gene>
    <name evidence="3" type="ORF">KI387_015016</name>
</gene>
<comment type="caution">
    <text evidence="3">The sequence shown here is derived from an EMBL/GenBank/DDBJ whole genome shotgun (WGS) entry which is preliminary data.</text>
</comment>
<dbReference type="OMA" id="SIDTICW"/>
<reference evidence="3 4" key="1">
    <citation type="journal article" date="2021" name="Nat. Plants">
        <title>The Taxus genome provides insights into paclitaxel biosynthesis.</title>
        <authorList>
            <person name="Xiong X."/>
            <person name="Gou J."/>
            <person name="Liao Q."/>
            <person name="Li Y."/>
            <person name="Zhou Q."/>
            <person name="Bi G."/>
            <person name="Li C."/>
            <person name="Du R."/>
            <person name="Wang X."/>
            <person name="Sun T."/>
            <person name="Guo L."/>
            <person name="Liang H."/>
            <person name="Lu P."/>
            <person name="Wu Y."/>
            <person name="Zhang Z."/>
            <person name="Ro D.K."/>
            <person name="Shang Y."/>
            <person name="Huang S."/>
            <person name="Yan J."/>
        </authorList>
    </citation>
    <scope>NUCLEOTIDE SEQUENCE [LARGE SCALE GENOMIC DNA]</scope>
    <source>
        <strain evidence="3">Ta-2019</strain>
    </source>
</reference>
<keyword evidence="1" id="KW-0833">Ubl conjugation pathway</keyword>
<protein>
    <recommendedName>
        <fullName evidence="2">U-box domain-containing protein</fullName>
    </recommendedName>
</protein>
<evidence type="ECO:0000313" key="4">
    <source>
        <dbReference type="Proteomes" id="UP000824469"/>
    </source>
</evidence>
<dbReference type="InterPro" id="IPR011989">
    <property type="entry name" value="ARM-like"/>
</dbReference>
<dbReference type="PANTHER" id="PTHR22849:SF164">
    <property type="entry name" value="U-BOX DOMAIN-CONTAINING PROTEIN"/>
    <property type="match status" value="1"/>
</dbReference>
<name>A0AA38CRF9_TAXCH</name>
<proteinExistence type="predicted"/>
<dbReference type="AlphaFoldDB" id="A0AA38CRF9"/>
<evidence type="ECO:0000259" key="2">
    <source>
        <dbReference type="Pfam" id="PF25598"/>
    </source>
</evidence>
<dbReference type="InterPro" id="IPR045185">
    <property type="entry name" value="PUB22/23/24-like"/>
</dbReference>
<feature type="non-terminal residue" evidence="3">
    <location>
        <position position="265"/>
    </location>
</feature>
<feature type="domain" description="U-box" evidence="2">
    <location>
        <begin position="6"/>
        <end position="237"/>
    </location>
</feature>
<dbReference type="Proteomes" id="UP000824469">
    <property type="component" value="Unassembled WGS sequence"/>
</dbReference>
<dbReference type="EMBL" id="JAHRHJ020000009">
    <property type="protein sequence ID" value="KAH9303433.1"/>
    <property type="molecule type" value="Genomic_DNA"/>
</dbReference>
<dbReference type="Gene3D" id="1.25.10.10">
    <property type="entry name" value="Leucine-rich Repeat Variant"/>
    <property type="match status" value="1"/>
</dbReference>
<organism evidence="3 4">
    <name type="scientific">Taxus chinensis</name>
    <name type="common">Chinese yew</name>
    <name type="synonym">Taxus wallichiana var. chinensis</name>
    <dbReference type="NCBI Taxonomy" id="29808"/>
    <lineage>
        <taxon>Eukaryota</taxon>
        <taxon>Viridiplantae</taxon>
        <taxon>Streptophyta</taxon>
        <taxon>Embryophyta</taxon>
        <taxon>Tracheophyta</taxon>
        <taxon>Spermatophyta</taxon>
        <taxon>Pinopsida</taxon>
        <taxon>Pinidae</taxon>
        <taxon>Conifers II</taxon>
        <taxon>Cupressales</taxon>
        <taxon>Taxaceae</taxon>
        <taxon>Taxus</taxon>
    </lineage>
</organism>
<sequence>TRNEAEFTFGEEALAVLASLPLHEAKEECIGYLKSPITIDTICWFFCKGSFDAKLHAAQVFHGLLTADQNFKAVFRPDEDAFHNLRLLLRDGCAMGTKTAVEILMIISPVRRNRMRAVAAGVAVTLIDILPEAERNMAEKYLSLLEILCQSAEGRACVCGHPKGIPVLFRKIASVSELGTEVAIGALWQILKKCETPSVVKEMEEAGGYLKLCYVLQTGCRSGTRHRAKKILGALKCRSLDMNQRKLNAGELKHKNIDTHGRIRA</sequence>
<dbReference type="InterPro" id="IPR058678">
    <property type="entry name" value="ARM_PUB"/>
</dbReference>